<evidence type="ECO:0000256" key="2">
    <source>
        <dbReference type="ARBA" id="ARBA00022989"/>
    </source>
</evidence>
<evidence type="ECO:0000313" key="5">
    <source>
        <dbReference type="EMBL" id="KAB7504287.1"/>
    </source>
</evidence>
<keyword evidence="6" id="KW-1185">Reference proteome</keyword>
<organism evidence="5 6">
    <name type="scientific">Armadillidium nasatum</name>
    <dbReference type="NCBI Taxonomy" id="96803"/>
    <lineage>
        <taxon>Eukaryota</taxon>
        <taxon>Metazoa</taxon>
        <taxon>Ecdysozoa</taxon>
        <taxon>Arthropoda</taxon>
        <taxon>Crustacea</taxon>
        <taxon>Multicrustacea</taxon>
        <taxon>Malacostraca</taxon>
        <taxon>Eumalacostraca</taxon>
        <taxon>Peracarida</taxon>
        <taxon>Isopoda</taxon>
        <taxon>Oniscidea</taxon>
        <taxon>Crinocheta</taxon>
        <taxon>Armadillidiidae</taxon>
        <taxon>Armadillidium</taxon>
    </lineage>
</organism>
<accession>A0A5N5TDI0</accession>
<feature type="transmembrane region" description="Helical" evidence="4">
    <location>
        <begin position="276"/>
        <end position="296"/>
    </location>
</feature>
<evidence type="ECO:0000256" key="1">
    <source>
        <dbReference type="ARBA" id="ARBA00022692"/>
    </source>
</evidence>
<keyword evidence="2 4" id="KW-1133">Transmembrane helix</keyword>
<dbReference type="InterPro" id="IPR036259">
    <property type="entry name" value="MFS_trans_sf"/>
</dbReference>
<proteinExistence type="predicted"/>
<dbReference type="Gene3D" id="1.20.1250.20">
    <property type="entry name" value="MFS general substrate transporter like domains"/>
    <property type="match status" value="1"/>
</dbReference>
<evidence type="ECO:0000256" key="4">
    <source>
        <dbReference type="SAM" id="Phobius"/>
    </source>
</evidence>
<dbReference type="Proteomes" id="UP000326759">
    <property type="component" value="Unassembled WGS sequence"/>
</dbReference>
<protein>
    <submittedName>
        <fullName evidence="5">Uncharacterized protein</fullName>
    </submittedName>
</protein>
<dbReference type="PANTHER" id="PTHR23121:SF10">
    <property type="entry name" value="MAJOR FACILITATOR SUPERFAMILY DOMAIN-CONTAINING PROTEIN 4A"/>
    <property type="match status" value="1"/>
</dbReference>
<dbReference type="AlphaFoldDB" id="A0A5N5TDI0"/>
<dbReference type="PANTHER" id="PTHR23121">
    <property type="entry name" value="SODIUM-DEPENDENT GLUCOSE TRANSPORTER 1"/>
    <property type="match status" value="1"/>
</dbReference>
<feature type="transmembrane region" description="Helical" evidence="4">
    <location>
        <begin position="173"/>
        <end position="197"/>
    </location>
</feature>
<keyword evidence="1 4" id="KW-0812">Transmembrane</keyword>
<feature type="transmembrane region" description="Helical" evidence="4">
    <location>
        <begin position="98"/>
        <end position="119"/>
    </location>
</feature>
<reference evidence="5 6" key="1">
    <citation type="journal article" date="2019" name="PLoS Biol.">
        <title>Sex chromosomes control vertical transmission of feminizing Wolbachia symbionts in an isopod.</title>
        <authorList>
            <person name="Becking T."/>
            <person name="Chebbi M.A."/>
            <person name="Giraud I."/>
            <person name="Moumen B."/>
            <person name="Laverre T."/>
            <person name="Caubet Y."/>
            <person name="Peccoud J."/>
            <person name="Gilbert C."/>
            <person name="Cordaux R."/>
        </authorList>
    </citation>
    <scope>NUCLEOTIDE SEQUENCE [LARGE SCALE GENOMIC DNA]</scope>
    <source>
        <strain evidence="5">ANa2</strain>
        <tissue evidence="5">Whole body excluding digestive tract and cuticle</tissue>
    </source>
</reference>
<feature type="transmembrane region" description="Helical" evidence="4">
    <location>
        <begin position="218"/>
        <end position="237"/>
    </location>
</feature>
<feature type="transmembrane region" description="Helical" evidence="4">
    <location>
        <begin position="243"/>
        <end position="264"/>
    </location>
</feature>
<evidence type="ECO:0000256" key="3">
    <source>
        <dbReference type="ARBA" id="ARBA00023136"/>
    </source>
</evidence>
<dbReference type="SUPFAM" id="SSF103473">
    <property type="entry name" value="MFS general substrate transporter"/>
    <property type="match status" value="1"/>
</dbReference>
<keyword evidence="3 4" id="KW-0472">Membrane</keyword>
<dbReference type="EMBL" id="SEYY01003441">
    <property type="protein sequence ID" value="KAB7504287.1"/>
    <property type="molecule type" value="Genomic_DNA"/>
</dbReference>
<comment type="caution">
    <text evidence="5">The sequence shown here is derived from an EMBL/GenBank/DDBJ whole genome shotgun (WGS) entry which is preliminary data.</text>
</comment>
<sequence>MAGFIAETTFYEDPKNPSPDADQGGVNVHEHAKKLCVNKLGQTMVVPPKELIDFATLPNITLPYLTLPSHYLHYMRKANLTDILQEISYAQKNSNIEYAFWILAAMQIPVVIILSVLVAEDFFGWNTRYDLTTPGFVETKEGIEMNRASISRNSIPAAASEDRPLVSKLQLKLLVGSTVAILFIYDGLQACFGYYHYFYMVKNSYPEINIHDDEVTSLNSCFWGLFAFGRFLSIGIATKLTPAFMLSINFIGCLCSIILMLFFLQSRLVMYIGTSLFALFLSSVYPTSVTLAETYINVT</sequence>
<gene>
    <name evidence="5" type="ORF">Anas_05613</name>
</gene>
<evidence type="ECO:0000313" key="6">
    <source>
        <dbReference type="Proteomes" id="UP000326759"/>
    </source>
</evidence>
<name>A0A5N5TDI0_9CRUS</name>
<dbReference type="OrthoDB" id="413079at2759"/>